<dbReference type="GO" id="GO:0016740">
    <property type="term" value="F:transferase activity"/>
    <property type="evidence" value="ECO:0007669"/>
    <property type="project" value="UniProtKB-KW"/>
</dbReference>
<protein>
    <submittedName>
        <fullName evidence="4">Glycosyltransferase</fullName>
    </submittedName>
</protein>
<keyword evidence="2" id="KW-0812">Transmembrane</keyword>
<dbReference type="Pfam" id="PF00535">
    <property type="entry name" value="Glycos_transf_2"/>
    <property type="match status" value="1"/>
</dbReference>
<keyword evidence="2" id="KW-0472">Membrane</keyword>
<dbReference type="PANTHER" id="PTHR43685">
    <property type="entry name" value="GLYCOSYLTRANSFERASE"/>
    <property type="match status" value="1"/>
</dbReference>
<evidence type="ECO:0000259" key="3">
    <source>
        <dbReference type="Pfam" id="PF00535"/>
    </source>
</evidence>
<feature type="transmembrane region" description="Helical" evidence="2">
    <location>
        <begin position="505"/>
        <end position="528"/>
    </location>
</feature>
<keyword evidence="2" id="KW-1133">Transmembrane helix</keyword>
<sequence>MLVAALETNPSFAVAYSAARTVGRAGGEITFARPFSRARLLGGNFIPLHAALFSRELARACTFDESLDLYEDWDFLLQLAAKSDFLFVPRVTAFYRAQGQSGVGAAAERVERGPAWQAVHRKWQTQTVPGWDFRAAEELARMDAELDRREQELDLWRRRLAKTEAELAWLKGSRVWRYTALPRALWRKLRGRKGSPVVDDGRPPQEWQPSPGLPLISVILPVYQIADRPHLLREAIESVGKQEYPDVELIVVDDGSSDSSFDLAAALCRELLVPARVLKKGNGGQSSARNLGVRHALGEWVAFLDQDDAYHPNRFSAVVKKLSPNVALVYTDLDTMGLDGLPLWQRIHQLHGCGGTHPICCLEDAVTGDVFVVPGVMTVRRELFLEIGGFDERLSGYEDDDLFVRLLNRGEIQYVPRPTLRWRMHAESASQSERMVKSRMLYWEKLERLLSELGKHSLLRRVRRRFLREFCRQALWALKDANQVFDANYRGLKEALKRVYWHQGLAVWLTWMPLFVLARHFSWVRALIRTPRADWRRD</sequence>
<reference evidence="4" key="1">
    <citation type="journal article" date="2020" name="mSystems">
        <title>Genome- and Community-Level Interaction Insights into Carbon Utilization and Element Cycling Functions of Hydrothermarchaeota in Hydrothermal Sediment.</title>
        <authorList>
            <person name="Zhou Z."/>
            <person name="Liu Y."/>
            <person name="Xu W."/>
            <person name="Pan J."/>
            <person name="Luo Z.H."/>
            <person name="Li M."/>
        </authorList>
    </citation>
    <scope>NUCLEOTIDE SEQUENCE [LARGE SCALE GENOMIC DNA]</scope>
    <source>
        <strain evidence="4">SpSt-186</strain>
    </source>
</reference>
<evidence type="ECO:0000256" key="2">
    <source>
        <dbReference type="SAM" id="Phobius"/>
    </source>
</evidence>
<evidence type="ECO:0000313" key="4">
    <source>
        <dbReference type="EMBL" id="HEQ88525.1"/>
    </source>
</evidence>
<keyword evidence="4" id="KW-0808">Transferase</keyword>
<dbReference type="EMBL" id="DSHW01000288">
    <property type="protein sequence ID" value="HEQ88525.1"/>
    <property type="molecule type" value="Genomic_DNA"/>
</dbReference>
<dbReference type="Gene3D" id="3.90.550.10">
    <property type="entry name" value="Spore Coat Polysaccharide Biosynthesis Protein SpsA, Chain A"/>
    <property type="match status" value="2"/>
</dbReference>
<proteinExistence type="predicted"/>
<dbReference type="InterPro" id="IPR029044">
    <property type="entry name" value="Nucleotide-diphossugar_trans"/>
</dbReference>
<feature type="domain" description="Glycosyltransferase 2-like" evidence="3">
    <location>
        <begin position="217"/>
        <end position="345"/>
    </location>
</feature>
<accession>A0A7V2EF20</accession>
<dbReference type="SUPFAM" id="SSF53448">
    <property type="entry name" value="Nucleotide-diphospho-sugar transferases"/>
    <property type="match status" value="2"/>
</dbReference>
<comment type="caution">
    <text evidence="4">The sequence shown here is derived from an EMBL/GenBank/DDBJ whole genome shotgun (WGS) entry which is preliminary data.</text>
</comment>
<evidence type="ECO:0000256" key="1">
    <source>
        <dbReference type="SAM" id="Coils"/>
    </source>
</evidence>
<feature type="coiled-coil region" evidence="1">
    <location>
        <begin position="139"/>
        <end position="166"/>
    </location>
</feature>
<keyword evidence="1" id="KW-0175">Coiled coil</keyword>
<name>A0A7V2EF20_9BACT</name>
<organism evidence="4">
    <name type="scientific">Thermoanaerobaculum aquaticum</name>
    <dbReference type="NCBI Taxonomy" id="1312852"/>
    <lineage>
        <taxon>Bacteria</taxon>
        <taxon>Pseudomonadati</taxon>
        <taxon>Acidobacteriota</taxon>
        <taxon>Thermoanaerobaculia</taxon>
        <taxon>Thermoanaerobaculales</taxon>
        <taxon>Thermoanaerobaculaceae</taxon>
        <taxon>Thermoanaerobaculum</taxon>
    </lineage>
</organism>
<dbReference type="InterPro" id="IPR001173">
    <property type="entry name" value="Glyco_trans_2-like"/>
</dbReference>
<gene>
    <name evidence="4" type="ORF">ENP06_03835</name>
</gene>
<dbReference type="InterPro" id="IPR050834">
    <property type="entry name" value="Glycosyltransf_2"/>
</dbReference>
<dbReference type="AlphaFoldDB" id="A0A7V2EF20"/>
<dbReference type="PANTHER" id="PTHR43685:SF2">
    <property type="entry name" value="GLYCOSYLTRANSFERASE 2-LIKE DOMAIN-CONTAINING PROTEIN"/>
    <property type="match status" value="1"/>
</dbReference>